<dbReference type="RefSeq" id="WP_252427963.1">
    <property type="nucleotide sequence ID" value="NZ_JAMWMR010000032.1"/>
</dbReference>
<sequence>MADEQYEWLDSDAAERLLRGEPLDAIDADARARAARIAEALAALAGPPPIPEVELPGEKAALAAFRAAQANGAETAPARAASVRVADAGVVRLGEPGRGGRRVRWVRPVRFGMAAAVAAAMVGGVAVAAGTGVLPTPFDHEPGPATSVSVAETPERLTSTPTPGDTETELPAPPPDEKSGDPEKNGSSPAEAREDATATGQPQGGSPDDAAQDRTRAWWTAVRSSCRDIADGRELGADRRRDLEDAAGSSGRIRAFCKGVLNGGDDRGGTGGNQGRGNGHNGNQQGRGNENDQGDQDGNGGDGDSHQRPGRGGVGGRTDTSSDTHTLDPVTPSESETGRPSPAYSAVARPAGAASALADRRTTTR</sequence>
<evidence type="ECO:0008006" key="5">
    <source>
        <dbReference type="Google" id="ProtNLM"/>
    </source>
</evidence>
<dbReference type="EMBL" id="JAMWMR010000032">
    <property type="protein sequence ID" value="MCN9244221.1"/>
    <property type="molecule type" value="Genomic_DNA"/>
</dbReference>
<feature type="compositionally biased region" description="Low complexity" evidence="1">
    <location>
        <begin position="343"/>
        <end position="357"/>
    </location>
</feature>
<feature type="compositionally biased region" description="Basic and acidic residues" evidence="1">
    <location>
        <begin position="225"/>
        <end position="244"/>
    </location>
</feature>
<feature type="region of interest" description="Disordered" evidence="1">
    <location>
        <begin position="137"/>
        <end position="365"/>
    </location>
</feature>
<evidence type="ECO:0000256" key="2">
    <source>
        <dbReference type="SAM" id="Phobius"/>
    </source>
</evidence>
<feature type="transmembrane region" description="Helical" evidence="2">
    <location>
        <begin position="111"/>
        <end position="134"/>
    </location>
</feature>
<keyword evidence="2" id="KW-0472">Membrane</keyword>
<feature type="compositionally biased region" description="Gly residues" evidence="1">
    <location>
        <begin position="269"/>
        <end position="280"/>
    </location>
</feature>
<name>A0ABT0ZKY4_9ACTN</name>
<accession>A0ABT0ZKY4</accession>
<keyword evidence="2" id="KW-0812">Transmembrane</keyword>
<evidence type="ECO:0000313" key="4">
    <source>
        <dbReference type="Proteomes" id="UP001523219"/>
    </source>
</evidence>
<protein>
    <recommendedName>
        <fullName evidence="5">Extensin</fullName>
    </recommendedName>
</protein>
<feature type="compositionally biased region" description="Basic and acidic residues" evidence="1">
    <location>
        <begin position="175"/>
        <end position="184"/>
    </location>
</feature>
<organism evidence="3 4">
    <name type="scientific">Streptomyces macrolidinus</name>
    <dbReference type="NCBI Taxonomy" id="2952607"/>
    <lineage>
        <taxon>Bacteria</taxon>
        <taxon>Bacillati</taxon>
        <taxon>Actinomycetota</taxon>
        <taxon>Actinomycetes</taxon>
        <taxon>Kitasatosporales</taxon>
        <taxon>Streptomycetaceae</taxon>
        <taxon>Streptomyces</taxon>
    </lineage>
</organism>
<reference evidence="3 4" key="1">
    <citation type="submission" date="2022-05" db="EMBL/GenBank/DDBJ databases">
        <title>Streptomyces sp. nov. RY43-2 isolated from soil of a peat swamp forest.</title>
        <authorList>
            <person name="Kanchanasin P."/>
            <person name="Tanasupawat S."/>
            <person name="Phongsopitanun W."/>
        </authorList>
    </citation>
    <scope>NUCLEOTIDE SEQUENCE [LARGE SCALE GENOMIC DNA]</scope>
    <source>
        <strain evidence="3 4">RY43-2</strain>
    </source>
</reference>
<dbReference type="Proteomes" id="UP001523219">
    <property type="component" value="Unassembled WGS sequence"/>
</dbReference>
<gene>
    <name evidence="3" type="ORF">NGF19_26140</name>
</gene>
<evidence type="ECO:0000313" key="3">
    <source>
        <dbReference type="EMBL" id="MCN9244221.1"/>
    </source>
</evidence>
<evidence type="ECO:0000256" key="1">
    <source>
        <dbReference type="SAM" id="MobiDB-lite"/>
    </source>
</evidence>
<keyword evidence="4" id="KW-1185">Reference proteome</keyword>
<keyword evidence="2" id="KW-1133">Transmembrane helix</keyword>
<proteinExistence type="predicted"/>
<comment type="caution">
    <text evidence="3">The sequence shown here is derived from an EMBL/GenBank/DDBJ whole genome shotgun (WGS) entry which is preliminary data.</text>
</comment>
<feature type="compositionally biased region" description="Polar residues" evidence="1">
    <location>
        <begin position="146"/>
        <end position="165"/>
    </location>
</feature>